<keyword evidence="8" id="KW-0798">TonB box</keyword>
<dbReference type="PROSITE" id="PS52016">
    <property type="entry name" value="TONB_DEPENDENT_REC_3"/>
    <property type="match status" value="1"/>
</dbReference>
<keyword evidence="5 11" id="KW-0812">Transmembrane</keyword>
<name>A0A1I2KEU6_9GAMM</name>
<evidence type="ECO:0000256" key="3">
    <source>
        <dbReference type="ARBA" id="ARBA00022452"/>
    </source>
</evidence>
<evidence type="ECO:0000256" key="6">
    <source>
        <dbReference type="ARBA" id="ARBA00023004"/>
    </source>
</evidence>
<accession>A0A1I2KEU6</accession>
<evidence type="ECO:0000256" key="11">
    <source>
        <dbReference type="PROSITE-ProRule" id="PRU01360"/>
    </source>
</evidence>
<evidence type="ECO:0000256" key="8">
    <source>
        <dbReference type="ARBA" id="ARBA00023077"/>
    </source>
</evidence>
<keyword evidence="10 11" id="KW-0998">Cell outer membrane</keyword>
<dbReference type="GO" id="GO:0009279">
    <property type="term" value="C:cell outer membrane"/>
    <property type="evidence" value="ECO:0007669"/>
    <property type="project" value="UniProtKB-SubCell"/>
</dbReference>
<keyword evidence="9 11" id="KW-0472">Membrane</keyword>
<evidence type="ECO:0000256" key="10">
    <source>
        <dbReference type="ARBA" id="ARBA00023237"/>
    </source>
</evidence>
<dbReference type="InterPro" id="IPR036942">
    <property type="entry name" value="Beta-barrel_TonB_sf"/>
</dbReference>
<dbReference type="STRING" id="1076937.SAMN04488120_11813"/>
<feature type="domain" description="TonB-dependent receptor-like beta-barrel" evidence="12">
    <location>
        <begin position="46"/>
        <end position="231"/>
    </location>
</feature>
<comment type="subcellular location">
    <subcellularLocation>
        <location evidence="1 11">Cell outer membrane</location>
        <topology evidence="1 11">Multi-pass membrane protein</topology>
    </subcellularLocation>
</comment>
<dbReference type="Gene3D" id="2.40.170.20">
    <property type="entry name" value="TonB-dependent receptor, beta-barrel domain"/>
    <property type="match status" value="1"/>
</dbReference>
<dbReference type="SUPFAM" id="SSF56935">
    <property type="entry name" value="Porins"/>
    <property type="match status" value="1"/>
</dbReference>
<keyword evidence="7" id="KW-0406">Ion transport</keyword>
<keyword evidence="4" id="KW-0410">Iron transport</keyword>
<protein>
    <submittedName>
        <fullName evidence="13">TonB dependent receptor</fullName>
    </submittedName>
</protein>
<dbReference type="AlphaFoldDB" id="A0A1I2KEU6"/>
<evidence type="ECO:0000256" key="1">
    <source>
        <dbReference type="ARBA" id="ARBA00004571"/>
    </source>
</evidence>
<dbReference type="InterPro" id="IPR000531">
    <property type="entry name" value="Beta-barrel_TonB"/>
</dbReference>
<dbReference type="Pfam" id="PF00593">
    <property type="entry name" value="TonB_dep_Rec_b-barrel"/>
    <property type="match status" value="1"/>
</dbReference>
<keyword evidence="13" id="KW-0675">Receptor</keyword>
<dbReference type="GO" id="GO:0006826">
    <property type="term" value="P:iron ion transport"/>
    <property type="evidence" value="ECO:0007669"/>
    <property type="project" value="UniProtKB-KW"/>
</dbReference>
<evidence type="ECO:0000256" key="2">
    <source>
        <dbReference type="ARBA" id="ARBA00022448"/>
    </source>
</evidence>
<dbReference type="InterPro" id="IPR039426">
    <property type="entry name" value="TonB-dep_rcpt-like"/>
</dbReference>
<evidence type="ECO:0000313" key="13">
    <source>
        <dbReference type="EMBL" id="SFF65555.1"/>
    </source>
</evidence>
<evidence type="ECO:0000313" key="14">
    <source>
        <dbReference type="Proteomes" id="UP000199771"/>
    </source>
</evidence>
<dbReference type="PANTHER" id="PTHR32552:SF81">
    <property type="entry name" value="TONB-DEPENDENT OUTER MEMBRANE RECEPTOR"/>
    <property type="match status" value="1"/>
</dbReference>
<keyword evidence="6" id="KW-0408">Iron</keyword>
<dbReference type="PANTHER" id="PTHR32552">
    <property type="entry name" value="FERRICHROME IRON RECEPTOR-RELATED"/>
    <property type="match status" value="1"/>
</dbReference>
<keyword evidence="3 11" id="KW-1134">Transmembrane beta strand</keyword>
<evidence type="ECO:0000256" key="7">
    <source>
        <dbReference type="ARBA" id="ARBA00023065"/>
    </source>
</evidence>
<reference evidence="13 14" key="1">
    <citation type="submission" date="2016-10" db="EMBL/GenBank/DDBJ databases">
        <authorList>
            <person name="de Groot N.N."/>
        </authorList>
    </citation>
    <scope>NUCLEOTIDE SEQUENCE [LARGE SCALE GENOMIC DNA]</scope>
    <source>
        <strain evidence="13 14">DSM 23609</strain>
    </source>
</reference>
<keyword evidence="14" id="KW-1185">Reference proteome</keyword>
<evidence type="ECO:0000256" key="4">
    <source>
        <dbReference type="ARBA" id="ARBA00022496"/>
    </source>
</evidence>
<dbReference type="Proteomes" id="UP000199771">
    <property type="component" value="Unassembled WGS sequence"/>
</dbReference>
<proteinExistence type="inferred from homology"/>
<sequence>MVGAGTSAGAAFSGKSIAVRMAPDRKTPIPDTALLIITRAANGIPPVFKSDSLWNYELGLRTSWLDRTLTADLTAFYIEYKNPIIQQNAQSRQAGIPTGYLDNVGAAESKGIEAQLQWFTPLDGLSVSLGAAFTSAHSTVPFTDQDGQLIEPGQQMPGVAPQQYRASLHYLRPLGEFMLGLTAGYNYIGQGYSNFQHHIEINGYGTARLGLILSADAWSWRPKLAFNVDNVFDRVAATGGTLNRPLVPGPFFTYLLNAPRTYTLRLSVDF</sequence>
<gene>
    <name evidence="13" type="ORF">SAMN04488120_11813</name>
</gene>
<keyword evidence="2 11" id="KW-0813">Transport</keyword>
<organism evidence="13 14">
    <name type="scientific">Fontimonas thermophila</name>
    <dbReference type="NCBI Taxonomy" id="1076937"/>
    <lineage>
        <taxon>Bacteria</taxon>
        <taxon>Pseudomonadati</taxon>
        <taxon>Pseudomonadota</taxon>
        <taxon>Gammaproteobacteria</taxon>
        <taxon>Nevskiales</taxon>
        <taxon>Nevskiaceae</taxon>
        <taxon>Fontimonas</taxon>
    </lineage>
</organism>
<dbReference type="EMBL" id="FOOC01000018">
    <property type="protein sequence ID" value="SFF65555.1"/>
    <property type="molecule type" value="Genomic_DNA"/>
</dbReference>
<comment type="similarity">
    <text evidence="11">Belongs to the TonB-dependent receptor family.</text>
</comment>
<evidence type="ECO:0000256" key="5">
    <source>
        <dbReference type="ARBA" id="ARBA00022692"/>
    </source>
</evidence>
<evidence type="ECO:0000259" key="12">
    <source>
        <dbReference type="Pfam" id="PF00593"/>
    </source>
</evidence>
<evidence type="ECO:0000256" key="9">
    <source>
        <dbReference type="ARBA" id="ARBA00023136"/>
    </source>
</evidence>